<dbReference type="Pfam" id="PF00078">
    <property type="entry name" value="RVT_1"/>
    <property type="match status" value="1"/>
</dbReference>
<dbReference type="Proteomes" id="UP001151760">
    <property type="component" value="Unassembled WGS sequence"/>
</dbReference>
<evidence type="ECO:0000259" key="1">
    <source>
        <dbReference type="PROSITE" id="PS50878"/>
    </source>
</evidence>
<organism evidence="2 3">
    <name type="scientific">Tanacetum coccineum</name>
    <dbReference type="NCBI Taxonomy" id="301880"/>
    <lineage>
        <taxon>Eukaryota</taxon>
        <taxon>Viridiplantae</taxon>
        <taxon>Streptophyta</taxon>
        <taxon>Embryophyta</taxon>
        <taxon>Tracheophyta</taxon>
        <taxon>Spermatophyta</taxon>
        <taxon>Magnoliopsida</taxon>
        <taxon>eudicotyledons</taxon>
        <taxon>Gunneridae</taxon>
        <taxon>Pentapetalae</taxon>
        <taxon>asterids</taxon>
        <taxon>campanulids</taxon>
        <taxon>Asterales</taxon>
        <taxon>Asteraceae</taxon>
        <taxon>Asteroideae</taxon>
        <taxon>Anthemideae</taxon>
        <taxon>Anthemidinae</taxon>
        <taxon>Tanacetum</taxon>
    </lineage>
</organism>
<dbReference type="EMBL" id="BQNB010009435">
    <property type="protein sequence ID" value="GJS63484.1"/>
    <property type="molecule type" value="Genomic_DNA"/>
</dbReference>
<dbReference type="Pfam" id="PF13966">
    <property type="entry name" value="zf-RVT"/>
    <property type="match status" value="1"/>
</dbReference>
<protein>
    <recommendedName>
        <fullName evidence="1">Reverse transcriptase domain-containing protein</fullName>
    </recommendedName>
</protein>
<dbReference type="InterPro" id="IPR000477">
    <property type="entry name" value="RT_dom"/>
</dbReference>
<evidence type="ECO:0000313" key="2">
    <source>
        <dbReference type="EMBL" id="GJS63484.1"/>
    </source>
</evidence>
<dbReference type="InterPro" id="IPR026960">
    <property type="entry name" value="RVT-Znf"/>
</dbReference>
<keyword evidence="3" id="KW-1185">Reference proteome</keyword>
<proteinExistence type="predicted"/>
<gene>
    <name evidence="2" type="ORF">Tco_0678048</name>
</gene>
<dbReference type="PROSITE" id="PS50878">
    <property type="entry name" value="RT_POL"/>
    <property type="match status" value="1"/>
</dbReference>
<evidence type="ECO:0000313" key="3">
    <source>
        <dbReference type="Proteomes" id="UP001151760"/>
    </source>
</evidence>
<comment type="caution">
    <text evidence="2">The sequence shown here is derived from an EMBL/GenBank/DDBJ whole genome shotgun (WGS) entry which is preliminary data.</text>
</comment>
<accession>A0ABQ4XDW9</accession>
<reference evidence="2" key="2">
    <citation type="submission" date="2022-01" db="EMBL/GenBank/DDBJ databases">
        <authorList>
            <person name="Yamashiro T."/>
            <person name="Shiraishi A."/>
            <person name="Satake H."/>
            <person name="Nakayama K."/>
        </authorList>
    </citation>
    <scope>NUCLEOTIDE SEQUENCE</scope>
</reference>
<sequence>MIGWIMKCVTSTSFSLSINGTLHGYFKGKQGLRQGDLMPPYLFTLVIEVLTLMLHRRARVLGSFTYHRHCSKLNLINLCFADDLFLFAHGEVDSARVIMNMLVEFKEASGLTPSLPKITAYFCNVLNHTKLNILNILPFEEGEMKMSKAKVAWKVVCLPKKEGVLGIRRLEIFNKALISSHIWSLLMHKESLWVKWIHSYKLNGRSFWEIPIQGKMSWGWRKILQVRNIVHPFIWCRLGDGSNASAWFDNWCLLGPLSDIISNRDIYSASYNRSAKVKYIIVNTSWSWPDAWMSKYSDLGPIEVPHLTNINDTLVWKDLSNVDVRFSVVNAWECIRPRFNEVDWYHVVWFSNQIPHHVIHLWLVIKCKLKTQDNLRKWDVWEQLKRFTSIPNIPSRCYYGFSFPVG</sequence>
<dbReference type="PANTHER" id="PTHR33116">
    <property type="entry name" value="REVERSE TRANSCRIPTASE ZINC-BINDING DOMAIN-CONTAINING PROTEIN-RELATED-RELATED"/>
    <property type="match status" value="1"/>
</dbReference>
<dbReference type="PANTHER" id="PTHR33116:SF84">
    <property type="entry name" value="RNA-DIRECTED DNA POLYMERASE"/>
    <property type="match status" value="1"/>
</dbReference>
<reference evidence="2" key="1">
    <citation type="journal article" date="2022" name="Int. J. Mol. Sci.">
        <title>Draft Genome of Tanacetum Coccineum: Genomic Comparison of Closely Related Tanacetum-Family Plants.</title>
        <authorList>
            <person name="Yamashiro T."/>
            <person name="Shiraishi A."/>
            <person name="Nakayama K."/>
            <person name="Satake H."/>
        </authorList>
    </citation>
    <scope>NUCLEOTIDE SEQUENCE</scope>
</reference>
<feature type="domain" description="Reverse transcriptase" evidence="1">
    <location>
        <begin position="1"/>
        <end position="158"/>
    </location>
</feature>
<name>A0ABQ4XDW9_9ASTR</name>